<dbReference type="InterPro" id="IPR008707">
    <property type="entry name" value="B-propeller_PilY1"/>
</dbReference>
<evidence type="ECO:0000256" key="6">
    <source>
        <dbReference type="ARBA" id="ARBA00023263"/>
    </source>
</evidence>
<evidence type="ECO:0000256" key="3">
    <source>
        <dbReference type="ARBA" id="ARBA00022558"/>
    </source>
</evidence>
<keyword evidence="6" id="KW-0281">Fimbrium</keyword>
<keyword evidence="4" id="KW-0479">Metal-binding</keyword>
<dbReference type="AlphaFoldDB" id="A0A1H4E8Z6"/>
<dbReference type="RefSeq" id="WP_092350831.1">
    <property type="nucleotide sequence ID" value="NZ_FNQN01000014.1"/>
</dbReference>
<evidence type="ECO:0000256" key="2">
    <source>
        <dbReference type="ARBA" id="ARBA00008387"/>
    </source>
</evidence>
<evidence type="ECO:0000259" key="8">
    <source>
        <dbReference type="Pfam" id="PF05567"/>
    </source>
</evidence>
<evidence type="ECO:0000256" key="4">
    <source>
        <dbReference type="ARBA" id="ARBA00022723"/>
    </source>
</evidence>
<dbReference type="SUPFAM" id="SSF50998">
    <property type="entry name" value="Quinoprotein alcohol dehydrogenase-like"/>
    <property type="match status" value="1"/>
</dbReference>
<dbReference type="STRING" id="37625.SAMN05660420_03275"/>
<feature type="region of interest" description="Disordered" evidence="7">
    <location>
        <begin position="1099"/>
        <end position="1140"/>
    </location>
</feature>
<dbReference type="InterPro" id="IPR011047">
    <property type="entry name" value="Quinoprotein_ADH-like_sf"/>
</dbReference>
<dbReference type="EMBL" id="FNQN01000014">
    <property type="protein sequence ID" value="SEA81544.1"/>
    <property type="molecule type" value="Genomic_DNA"/>
</dbReference>
<organism evidence="9 10">
    <name type="scientific">Desulfuromusa kysingii</name>
    <dbReference type="NCBI Taxonomy" id="37625"/>
    <lineage>
        <taxon>Bacteria</taxon>
        <taxon>Pseudomonadati</taxon>
        <taxon>Thermodesulfobacteriota</taxon>
        <taxon>Desulfuromonadia</taxon>
        <taxon>Desulfuromonadales</taxon>
        <taxon>Geopsychrobacteraceae</taxon>
        <taxon>Desulfuromusa</taxon>
    </lineage>
</organism>
<keyword evidence="10" id="KW-1185">Reference proteome</keyword>
<evidence type="ECO:0000313" key="9">
    <source>
        <dbReference type="EMBL" id="SEA81544.1"/>
    </source>
</evidence>
<dbReference type="Proteomes" id="UP000199409">
    <property type="component" value="Unassembled WGS sequence"/>
</dbReference>
<dbReference type="Pfam" id="PF05567">
    <property type="entry name" value="T4P_PilY1"/>
    <property type="match status" value="1"/>
</dbReference>
<dbReference type="OrthoDB" id="7156875at2"/>
<feature type="region of interest" description="Disordered" evidence="7">
    <location>
        <begin position="1164"/>
        <end position="1187"/>
    </location>
</feature>
<evidence type="ECO:0000256" key="5">
    <source>
        <dbReference type="ARBA" id="ARBA00022837"/>
    </source>
</evidence>
<evidence type="ECO:0000256" key="7">
    <source>
        <dbReference type="SAM" id="MobiDB-lite"/>
    </source>
</evidence>
<feature type="domain" description="PilY1 beta-propeller" evidence="8">
    <location>
        <begin position="676"/>
        <end position="1008"/>
    </location>
</feature>
<proteinExistence type="inferred from homology"/>
<comment type="subcellular location">
    <subcellularLocation>
        <location evidence="1">Fimbrium</location>
    </subcellularLocation>
</comment>
<dbReference type="GO" id="GO:0046872">
    <property type="term" value="F:metal ion binding"/>
    <property type="evidence" value="ECO:0007669"/>
    <property type="project" value="UniProtKB-KW"/>
</dbReference>
<gene>
    <name evidence="9" type="ORF">SAMN05660420_03275</name>
</gene>
<evidence type="ECO:0000256" key="1">
    <source>
        <dbReference type="ARBA" id="ARBA00004561"/>
    </source>
</evidence>
<keyword evidence="5" id="KW-0106">Calcium</keyword>
<evidence type="ECO:0000313" key="10">
    <source>
        <dbReference type="Proteomes" id="UP000199409"/>
    </source>
</evidence>
<reference evidence="9 10" key="1">
    <citation type="submission" date="2016-10" db="EMBL/GenBank/DDBJ databases">
        <authorList>
            <person name="de Groot N.N."/>
        </authorList>
    </citation>
    <scope>NUCLEOTIDE SEQUENCE [LARGE SCALE GENOMIC DNA]</scope>
    <source>
        <strain evidence="9 10">DSM 7343</strain>
    </source>
</reference>
<feature type="compositionally biased region" description="Acidic residues" evidence="7">
    <location>
        <begin position="1102"/>
        <end position="1128"/>
    </location>
</feature>
<keyword evidence="3" id="KW-1029">Fimbrium biogenesis</keyword>
<accession>A0A1H4E8Z6</accession>
<protein>
    <submittedName>
        <fullName evidence="9">Type IV pilus assembly protein PilY1</fullName>
    </submittedName>
</protein>
<comment type="similarity">
    <text evidence="2">Belongs to the PilY1 family.</text>
</comment>
<sequence length="1187" mass="129275">MQKRIYEYFLLMSNYLLLSLGLIAITCVPVRAELSQLPLFLTSSIDPNIMFILDDSGSMFFEVTPDDLAVSWNGYVFPRANNVYGDTDYGQSTVRVTTVEDGEAYTARTRSPQFNTTYYNPSVTYVPWTKYDNTLYPAASPTCAWHNPENTGNCPTGDVNNLARNLTINNDRYNNNWWTNCNSSDSCSASTDNKIFWPATYYWQIGGDGWSWDDYTQVEIRSSMSSYTGHGRESRTDCVDAASGTCSYAEEIQNFANWYTYYRSRILASRAAIGQAFASQDENIRVGYGAINASSNWTDGISLPSIIRGVRSFSGDDRAEFYEELYTRDMPGGGTPLRKALDAAGRYYEYSGSRGPWSSAPGESGGSDYSCRNSYTILMTDGYWSGGSSYDADTSAARNNVDGSDGPNISSATNSYQYEATDPFQDNRSNTLADVAMYYWKRDLQSDLENNVPISATNPAFWQHMVTFGIGLGVSGTIDPDDAWTAVVTGSPISWPYTNPGSTNCNGSECGARLDDLLHASVNSRGGFFSAADPQTFATELSNTLSDIVARTESSAAAIATNSTRLVDESLIFQARFDSSDWSGEIRAYLIESDGSVGDVQWNTNDTGSIPDHGSRNIFTMGASTGIEFTTDQWGNLSTEQQEDLIDTDRLEWLRGDQSLEVGNDGGTLRARTSLLGDVVNSDPLVVGNPNFSYERLPSGTPGRTDYLIYRASQASRPRMLYIGANDGMLHAFNASSGVESFAYVPAGVYDHLADLSDPDYTHRYYVDGSSSVGDIYSSGWRTILAGSLGAGGQSVFALDITDPDNFEASDVLWEYTDTDLGFNLGKSVIARMQNGDWAVIFGNGPESDNDQAYLYIVNAIDGTLIRKIPTGVGSSGNPNGLSAPVLLANSRRTITTAYAGDLQGNLWKFDLSSSDSSDWVSAYVDGSDNPQPLFTARNASGEVQPITAPVEVGSHDNGGKMIYFGTGQYFEVGDNDVSGTPSIQSFYGVWDNGAAITTTDRSTLVEQTIIAEGQLAESDDNYRVISDEPVDYLSADPADGWYMDLVYDGDAAGERVVSAPLLRYERVIFTTLIPLEDPCSAGGTSWIMELDAMSGGRLEDSPFDVNEDGQIDDDDKVTIDDDDDDDDPKSTGGVQSTVGITKTPAVIGAGELEYKYLGGSDGGIEVVTEDAGDSEDFGRRSWRQLR</sequence>
<name>A0A1H4E8Z6_9BACT</name>
<dbReference type="GO" id="GO:0009289">
    <property type="term" value="C:pilus"/>
    <property type="evidence" value="ECO:0007669"/>
    <property type="project" value="UniProtKB-SubCell"/>
</dbReference>